<dbReference type="Proteomes" id="UP000186106">
    <property type="component" value="Unassembled WGS sequence"/>
</dbReference>
<organism evidence="2 3">
    <name type="scientific">Chryseobacterium joostei</name>
    <dbReference type="NCBI Taxonomy" id="112234"/>
    <lineage>
        <taxon>Bacteria</taxon>
        <taxon>Pseudomonadati</taxon>
        <taxon>Bacteroidota</taxon>
        <taxon>Flavobacteriia</taxon>
        <taxon>Flavobacteriales</taxon>
        <taxon>Weeksellaceae</taxon>
        <taxon>Chryseobacterium group</taxon>
        <taxon>Chryseobacterium</taxon>
    </lineage>
</organism>
<dbReference type="Proteomes" id="UP000279541">
    <property type="component" value="Chromosome"/>
</dbReference>
<reference evidence="1 4" key="2">
    <citation type="submission" date="2018-11" db="EMBL/GenBank/DDBJ databases">
        <title>Proposal to divide the Flavobacteriaceae and reorganize its genera based on Amino Acid Identity values calculated from whole genome sequences.</title>
        <authorList>
            <person name="Nicholson A.C."/>
            <person name="Gulvik C.A."/>
            <person name="Whitney A.M."/>
            <person name="Humrighouse B.W."/>
            <person name="Bell M."/>
            <person name="Holmes B."/>
            <person name="Steigerwalt A.G."/>
            <person name="Villarma A."/>
            <person name="Sheth M."/>
            <person name="Batra D."/>
            <person name="Pryor J."/>
            <person name="Bernardet J.-F."/>
            <person name="Hugo C."/>
            <person name="Kampfer P."/>
            <person name="Newman J."/>
            <person name="McQuiston J.R."/>
        </authorList>
    </citation>
    <scope>NUCLEOTIDE SEQUENCE [LARGE SCALE GENOMIC DNA]</scope>
    <source>
        <strain evidence="1 4">DSM 16927</strain>
    </source>
</reference>
<evidence type="ECO:0000313" key="1">
    <source>
        <dbReference type="EMBL" id="AZA98283.1"/>
    </source>
</evidence>
<accession>A0A1N7IRX6</accession>
<dbReference type="EMBL" id="FTNZ01000006">
    <property type="protein sequence ID" value="SIS39756.1"/>
    <property type="molecule type" value="Genomic_DNA"/>
</dbReference>
<evidence type="ECO:0000313" key="3">
    <source>
        <dbReference type="Proteomes" id="UP000186106"/>
    </source>
</evidence>
<dbReference type="STRING" id="112234.SAMN05421768_106306"/>
<evidence type="ECO:0000313" key="4">
    <source>
        <dbReference type="Proteomes" id="UP000279541"/>
    </source>
</evidence>
<dbReference type="KEGG" id="cjt:EG359_01100"/>
<reference evidence="2 3" key="1">
    <citation type="submission" date="2017-01" db="EMBL/GenBank/DDBJ databases">
        <authorList>
            <person name="Mah S.A."/>
            <person name="Swanson W.J."/>
            <person name="Moy G.W."/>
            <person name="Vacquier V.D."/>
        </authorList>
    </citation>
    <scope>NUCLEOTIDE SEQUENCE [LARGE SCALE GENOMIC DNA]</scope>
    <source>
        <strain evidence="2 3">DSM 16927</strain>
    </source>
</reference>
<evidence type="ECO:0000313" key="2">
    <source>
        <dbReference type="EMBL" id="SIS39756.1"/>
    </source>
</evidence>
<dbReference type="EMBL" id="CP033926">
    <property type="protein sequence ID" value="AZA98283.1"/>
    <property type="molecule type" value="Genomic_DNA"/>
</dbReference>
<gene>
    <name evidence="1" type="ORF">EG359_01100</name>
    <name evidence="2" type="ORF">SAMN05421768_106306</name>
</gene>
<sequence length="120" mass="13716">MNPEQFIQNSTLLTSVFGQLPKFHDGEIVSLKLEISSSGFYPKLVLLLSILHFGKRYQIELEFNNVMKNSFENFSNQNSIWEMNFEKLENSILCTIEANCGLSAEIECETVSVNFVKVID</sequence>
<name>A0A1N7IRX6_9FLAO</name>
<dbReference type="AlphaFoldDB" id="A0A1N7IRX6"/>
<keyword evidence="4" id="KW-1185">Reference proteome</keyword>
<protein>
    <submittedName>
        <fullName evidence="2">Immunity protein 50</fullName>
    </submittedName>
</protein>
<proteinExistence type="predicted"/>
<dbReference type="OrthoDB" id="882829at2"/>
<dbReference type="RefSeq" id="WP_076355847.1">
    <property type="nucleotide sequence ID" value="NZ_CP033926.1"/>
</dbReference>